<dbReference type="RefSeq" id="WP_083946752.1">
    <property type="nucleotide sequence ID" value="NZ_JAAXPI010000013.1"/>
</dbReference>
<feature type="compositionally biased region" description="Acidic residues" evidence="1">
    <location>
        <begin position="12"/>
        <end position="24"/>
    </location>
</feature>
<dbReference type="InterPro" id="IPR025355">
    <property type="entry name" value="DUF4259"/>
</dbReference>
<dbReference type="EMBL" id="JAAXPI010000013">
    <property type="protein sequence ID" value="NKZ04621.1"/>
    <property type="molecule type" value="Genomic_DNA"/>
</dbReference>
<evidence type="ECO:0000256" key="1">
    <source>
        <dbReference type="SAM" id="MobiDB-lite"/>
    </source>
</evidence>
<reference evidence="2 3" key="1">
    <citation type="submission" date="2020-04" db="EMBL/GenBank/DDBJ databases">
        <title>MicrobeNet Type strains.</title>
        <authorList>
            <person name="Nicholson A.C."/>
        </authorList>
    </citation>
    <scope>NUCLEOTIDE SEQUENCE [LARGE SCALE GENOMIC DNA]</scope>
    <source>
        <strain evidence="2 3">ATCC BAA-277</strain>
    </source>
</reference>
<proteinExistence type="predicted"/>
<feature type="region of interest" description="Disordered" evidence="1">
    <location>
        <begin position="1"/>
        <end position="32"/>
    </location>
</feature>
<keyword evidence="3" id="KW-1185">Reference proteome</keyword>
<comment type="caution">
    <text evidence="2">The sequence shown here is derived from an EMBL/GenBank/DDBJ whole genome shotgun (WGS) entry which is preliminary data.</text>
</comment>
<protein>
    <submittedName>
        <fullName evidence="2">DUF4259 domain-containing protein</fullName>
    </submittedName>
</protein>
<organism evidence="2 3">
    <name type="scientific">Actinomadura latina</name>
    <dbReference type="NCBI Taxonomy" id="163603"/>
    <lineage>
        <taxon>Bacteria</taxon>
        <taxon>Bacillati</taxon>
        <taxon>Actinomycetota</taxon>
        <taxon>Actinomycetes</taxon>
        <taxon>Streptosporangiales</taxon>
        <taxon>Thermomonosporaceae</taxon>
        <taxon>Actinomadura</taxon>
    </lineage>
</organism>
<gene>
    <name evidence="2" type="ORF">HGB48_12780</name>
</gene>
<sequence length="32" mass="3618">MQALDRVVGPDSELEQLWDEGDGGEEWRAEIS</sequence>
<dbReference type="Proteomes" id="UP000579250">
    <property type="component" value="Unassembled WGS sequence"/>
</dbReference>
<dbReference type="Pfam" id="PF14078">
    <property type="entry name" value="DUF4259"/>
    <property type="match status" value="1"/>
</dbReference>
<evidence type="ECO:0000313" key="3">
    <source>
        <dbReference type="Proteomes" id="UP000579250"/>
    </source>
</evidence>
<name>A0A846YX25_9ACTN</name>
<accession>A0A846YX25</accession>
<dbReference type="AlphaFoldDB" id="A0A846YX25"/>
<evidence type="ECO:0000313" key="2">
    <source>
        <dbReference type="EMBL" id="NKZ04621.1"/>
    </source>
</evidence>